<evidence type="ECO:0000256" key="1">
    <source>
        <dbReference type="ARBA" id="ARBA00022679"/>
    </source>
</evidence>
<evidence type="ECO:0000313" key="5">
    <source>
        <dbReference type="EMBL" id="CAB4853803.1"/>
    </source>
</evidence>
<dbReference type="EMBL" id="CAFBOQ010000003">
    <property type="protein sequence ID" value="CAB4977850.1"/>
    <property type="molecule type" value="Genomic_DNA"/>
</dbReference>
<dbReference type="PANTHER" id="PTHR12788">
    <property type="entry name" value="PROTEIN-TYROSINE SULFOTRANSFERASE 2"/>
    <property type="match status" value="1"/>
</dbReference>
<sequence>MSQHFIPVFSGGTGRSGTTVIANCLHRHPEFHTSMPREIRYLTDRAGLLDLNFGRPLAFEASAREYLNRIFLKTYFLLGKNEKRVFKERMHKHWWSQVGKSGNPRGLVQAITPDELDQALNKFETNASEDFLIASQNLYFDLSLAQLKGKSVRFFADSTPLNIQSADRISMLLPDSLFINMVRDGRDVALSVSKEKWGPKTPESGLEWWKARIEKSFLALAKIPQGNHITVRLEDFIVREREETLHQILTFLDLPEHPNLRRYFDEFLSQNKMSQGKWKSAVKNPHAFQNRYEQILAELSAKGIKIAQYY</sequence>
<organism evidence="4">
    <name type="scientific">freshwater metagenome</name>
    <dbReference type="NCBI Taxonomy" id="449393"/>
    <lineage>
        <taxon>unclassified sequences</taxon>
        <taxon>metagenomes</taxon>
        <taxon>ecological metagenomes</taxon>
    </lineage>
</organism>
<dbReference type="EMBL" id="CAEZYA010000002">
    <property type="protein sequence ID" value="CAB4694675.1"/>
    <property type="molecule type" value="Genomic_DNA"/>
</dbReference>
<dbReference type="InterPro" id="IPR026634">
    <property type="entry name" value="TPST-like"/>
</dbReference>
<dbReference type="PANTHER" id="PTHR12788:SF10">
    <property type="entry name" value="PROTEIN-TYROSINE SULFOTRANSFERASE"/>
    <property type="match status" value="1"/>
</dbReference>
<protein>
    <submittedName>
        <fullName evidence="4">Unannotated protein</fullName>
    </submittedName>
</protein>
<evidence type="ECO:0000313" key="4">
    <source>
        <dbReference type="EMBL" id="CAB4803774.1"/>
    </source>
</evidence>
<dbReference type="Gene3D" id="3.40.50.300">
    <property type="entry name" value="P-loop containing nucleotide triphosphate hydrolases"/>
    <property type="match status" value="1"/>
</dbReference>
<reference evidence="4" key="1">
    <citation type="submission" date="2020-05" db="EMBL/GenBank/DDBJ databases">
        <authorList>
            <person name="Chiriac C."/>
            <person name="Salcher M."/>
            <person name="Ghai R."/>
            <person name="Kavagutti S V."/>
        </authorList>
    </citation>
    <scope>NUCLEOTIDE SEQUENCE</scope>
</reference>
<evidence type="ECO:0000313" key="3">
    <source>
        <dbReference type="EMBL" id="CAB4760439.1"/>
    </source>
</evidence>
<dbReference type="SUPFAM" id="SSF52540">
    <property type="entry name" value="P-loop containing nucleoside triphosphate hydrolases"/>
    <property type="match status" value="1"/>
</dbReference>
<dbReference type="EMBL" id="CAFBQD010000002">
    <property type="protein sequence ID" value="CAB5044820.1"/>
    <property type="molecule type" value="Genomic_DNA"/>
</dbReference>
<keyword evidence="1" id="KW-0808">Transferase</keyword>
<gene>
    <name evidence="2" type="ORF">UFOPK2627_00109</name>
    <name evidence="3" type="ORF">UFOPK2879_00198</name>
    <name evidence="4" type="ORF">UFOPK3078_00531</name>
    <name evidence="5" type="ORF">UFOPK3288_00010</name>
    <name evidence="6" type="ORF">UFOPK3990_00207</name>
    <name evidence="7" type="ORF">UFOPK4245_00165</name>
    <name evidence="8" type="ORF">UFOPK4337_00829</name>
</gene>
<evidence type="ECO:0000313" key="8">
    <source>
        <dbReference type="EMBL" id="CAB5058766.1"/>
    </source>
</evidence>
<dbReference type="EMBL" id="CAFBQM010000033">
    <property type="protein sequence ID" value="CAB5058766.1"/>
    <property type="molecule type" value="Genomic_DNA"/>
</dbReference>
<proteinExistence type="predicted"/>
<evidence type="ECO:0000313" key="2">
    <source>
        <dbReference type="EMBL" id="CAB4694675.1"/>
    </source>
</evidence>
<dbReference type="EMBL" id="CAFBLC010000001">
    <property type="protein sequence ID" value="CAB4853803.1"/>
    <property type="molecule type" value="Genomic_DNA"/>
</dbReference>
<accession>A0A6J6Y6Y7</accession>
<dbReference type="InterPro" id="IPR027417">
    <property type="entry name" value="P-loop_NTPase"/>
</dbReference>
<dbReference type="EMBL" id="CAEZZN010000003">
    <property type="protein sequence ID" value="CAB4760439.1"/>
    <property type="molecule type" value="Genomic_DNA"/>
</dbReference>
<evidence type="ECO:0000313" key="7">
    <source>
        <dbReference type="EMBL" id="CAB5044820.1"/>
    </source>
</evidence>
<dbReference type="GO" id="GO:0008476">
    <property type="term" value="F:protein-tyrosine sulfotransferase activity"/>
    <property type="evidence" value="ECO:0007669"/>
    <property type="project" value="InterPro"/>
</dbReference>
<dbReference type="Pfam" id="PF13469">
    <property type="entry name" value="Sulfotransfer_3"/>
    <property type="match status" value="1"/>
</dbReference>
<dbReference type="GO" id="GO:0005794">
    <property type="term" value="C:Golgi apparatus"/>
    <property type="evidence" value="ECO:0007669"/>
    <property type="project" value="TreeGrafter"/>
</dbReference>
<name>A0A6J6Y6Y7_9ZZZZ</name>
<dbReference type="EMBL" id="CAFAAU010000011">
    <property type="protein sequence ID" value="CAB4803774.1"/>
    <property type="molecule type" value="Genomic_DNA"/>
</dbReference>
<evidence type="ECO:0000313" key="6">
    <source>
        <dbReference type="EMBL" id="CAB4977850.1"/>
    </source>
</evidence>
<dbReference type="AlphaFoldDB" id="A0A6J6Y6Y7"/>